<feature type="compositionally biased region" description="Low complexity" evidence="1">
    <location>
        <begin position="146"/>
        <end position="158"/>
    </location>
</feature>
<feature type="region of interest" description="Disordered" evidence="1">
    <location>
        <begin position="138"/>
        <end position="158"/>
    </location>
</feature>
<organism evidence="3 4">
    <name type="scientific">Amblyomma americanum</name>
    <name type="common">Lone star tick</name>
    <dbReference type="NCBI Taxonomy" id="6943"/>
    <lineage>
        <taxon>Eukaryota</taxon>
        <taxon>Metazoa</taxon>
        <taxon>Ecdysozoa</taxon>
        <taxon>Arthropoda</taxon>
        <taxon>Chelicerata</taxon>
        <taxon>Arachnida</taxon>
        <taxon>Acari</taxon>
        <taxon>Parasitiformes</taxon>
        <taxon>Ixodida</taxon>
        <taxon>Ixodoidea</taxon>
        <taxon>Ixodidae</taxon>
        <taxon>Amblyomminae</taxon>
        <taxon>Amblyomma</taxon>
    </lineage>
</organism>
<keyword evidence="4" id="KW-1185">Reference proteome</keyword>
<dbReference type="Gene3D" id="2.30.30.140">
    <property type="match status" value="2"/>
</dbReference>
<dbReference type="Gene3D" id="2.40.50.90">
    <property type="match status" value="2"/>
</dbReference>
<evidence type="ECO:0000313" key="3">
    <source>
        <dbReference type="EMBL" id="KAK8765508.1"/>
    </source>
</evidence>
<dbReference type="PROSITE" id="PS50304">
    <property type="entry name" value="TUDOR"/>
    <property type="match status" value="2"/>
</dbReference>
<reference evidence="3 4" key="1">
    <citation type="journal article" date="2023" name="Arcadia Sci">
        <title>De novo assembly of a long-read Amblyomma americanum tick genome.</title>
        <authorList>
            <person name="Chou S."/>
            <person name="Poskanzer K.E."/>
            <person name="Rollins M."/>
            <person name="Thuy-Boun P.S."/>
        </authorList>
    </citation>
    <scope>NUCLEOTIDE SEQUENCE [LARGE SCALE GENOMIC DNA]</scope>
    <source>
        <strain evidence="3">F_SG_1</strain>
        <tissue evidence="3">Salivary glands</tissue>
    </source>
</reference>
<dbReference type="InterPro" id="IPR050621">
    <property type="entry name" value="Tudor_domain_containing"/>
</dbReference>
<feature type="compositionally biased region" description="Polar residues" evidence="1">
    <location>
        <begin position="461"/>
        <end position="471"/>
    </location>
</feature>
<accession>A0AAQ4DSR8</accession>
<protein>
    <recommendedName>
        <fullName evidence="2">Tudor domain-containing protein</fullName>
    </recommendedName>
</protein>
<dbReference type="EMBL" id="JARKHS020027267">
    <property type="protein sequence ID" value="KAK8765508.1"/>
    <property type="molecule type" value="Genomic_DNA"/>
</dbReference>
<dbReference type="GO" id="GO:0007283">
    <property type="term" value="P:spermatogenesis"/>
    <property type="evidence" value="ECO:0007669"/>
    <property type="project" value="TreeGrafter"/>
</dbReference>
<feature type="region of interest" description="Disordered" evidence="1">
    <location>
        <begin position="37"/>
        <end position="64"/>
    </location>
</feature>
<feature type="domain" description="Tudor" evidence="2">
    <location>
        <begin position="527"/>
        <end position="587"/>
    </location>
</feature>
<dbReference type="GO" id="GO:0043186">
    <property type="term" value="C:P granule"/>
    <property type="evidence" value="ECO:0007669"/>
    <property type="project" value="TreeGrafter"/>
</dbReference>
<evidence type="ECO:0000259" key="2">
    <source>
        <dbReference type="PROSITE" id="PS50304"/>
    </source>
</evidence>
<evidence type="ECO:0000313" key="4">
    <source>
        <dbReference type="Proteomes" id="UP001321473"/>
    </source>
</evidence>
<evidence type="ECO:0000256" key="1">
    <source>
        <dbReference type="SAM" id="MobiDB-lite"/>
    </source>
</evidence>
<dbReference type="GO" id="GO:0030719">
    <property type="term" value="P:P granule organization"/>
    <property type="evidence" value="ECO:0007669"/>
    <property type="project" value="TreeGrafter"/>
</dbReference>
<name>A0AAQ4DSR8_AMBAM</name>
<dbReference type="SUPFAM" id="SSF63748">
    <property type="entry name" value="Tudor/PWWP/MBT"/>
    <property type="match status" value="2"/>
</dbReference>
<dbReference type="PANTHER" id="PTHR22948:SF29">
    <property type="entry name" value="FI02030P-RELATED"/>
    <property type="match status" value="1"/>
</dbReference>
<proteinExistence type="predicted"/>
<feature type="domain" description="Tudor" evidence="2">
    <location>
        <begin position="712"/>
        <end position="773"/>
    </location>
</feature>
<dbReference type="Pfam" id="PF00567">
    <property type="entry name" value="TUDOR"/>
    <property type="match status" value="2"/>
</dbReference>
<comment type="caution">
    <text evidence="3">The sequence shown here is derived from an EMBL/GenBank/DDBJ whole genome shotgun (WGS) entry which is preliminary data.</text>
</comment>
<dbReference type="PANTHER" id="PTHR22948">
    <property type="entry name" value="TUDOR DOMAIN CONTAINING PROTEIN"/>
    <property type="match status" value="1"/>
</dbReference>
<feature type="region of interest" description="Disordered" evidence="1">
    <location>
        <begin position="267"/>
        <end position="289"/>
    </location>
</feature>
<dbReference type="GO" id="GO:0034587">
    <property type="term" value="P:piRNA processing"/>
    <property type="evidence" value="ECO:0007669"/>
    <property type="project" value="TreeGrafter"/>
</dbReference>
<feature type="compositionally biased region" description="Polar residues" evidence="1">
    <location>
        <begin position="43"/>
        <end position="58"/>
    </location>
</feature>
<feature type="region of interest" description="Disordered" evidence="1">
    <location>
        <begin position="451"/>
        <end position="472"/>
    </location>
</feature>
<gene>
    <name evidence="3" type="ORF">V5799_031884</name>
</gene>
<dbReference type="InterPro" id="IPR035437">
    <property type="entry name" value="SNase_OB-fold_sf"/>
</dbReference>
<dbReference type="InterPro" id="IPR002999">
    <property type="entry name" value="Tudor"/>
</dbReference>
<dbReference type="SMART" id="SM00333">
    <property type="entry name" value="TUDOR"/>
    <property type="match status" value="2"/>
</dbReference>
<dbReference type="Proteomes" id="UP001321473">
    <property type="component" value="Unassembled WGS sequence"/>
</dbReference>
<sequence length="873" mass="95239">MTTVKTAAQYWECDDVGGDAEVRCRRAEPSLFLNRRIQDGDSRLSTTGPSAAAAQSGSEEPAQPVATVMAAKSLGSTRASEPPAVLPAPVATQLSPVITSRPSERRPSVELDQDRFNPFRQPLQLDLIPSSSVVEETDSTYPKPMVPTSVTPVTPTPVSKELGISLRSTSPKTAATSKELGILLQSHTDAARARANCTSQLVHVSATVPTLVAATSIPKELGISLHSSTASSRPNVFPYWPVHVSATAPVNQSTLMPSPSGPVRKLPISGDMLQPRRQNSAGEPDPPTPNCQLVLAYARREGLQHLYSTMQHRSQRKEVPLVWLAVLRLGDHKFVSYPEEAATPEEAKEIAAERAVTALRLHPQAAAHVLPVTPASSPEEVATLVKKIASLVIGKPKGILKEGVGPLYEQTFEEQLPAGWFEHVTNSGLINIERGHHLILYPLDCADQTSPAQNGHDPLSDHSSSASNSTGEPGMVTDYVDVFVTCVTSTNNVCFRFINYDAEYSQLLEDMAAFYNGPAGSAASRGTVQALPDELYATLHDGRWLRVQVVALHDEGQKVECFFVDEGNTSLLPPAALVELDDAFAAVPLQAIRCQLDGLAEYAKCGDVADILSDVLLGKTLVAEIVNREEPVSVIMFDTWGAEDVDLNNVVFQRLMGPKLPKKGCVGCCYVSHIQGDGLIWVQISGPGLTVLNKFMHAVNDFCKNNNETVDKPVFGKIYASQYRVDNEFYRAALTSPNPLPSGEFRLRFVDFGNEDQAYLSELRSLDNLGEFVVRLPYQALQCRLRNLTPADGFCWSDKASTAFMNIIGSGNPELLIKVTVPPTDSEPAVVELFKRHPETRHLVSRKRQVLGWFQHILPPERTYFGLPQLQQK</sequence>
<dbReference type="AlphaFoldDB" id="A0AAQ4DSR8"/>